<protein>
    <submittedName>
        <fullName evidence="3">TatD family hydrolase</fullName>
    </submittedName>
</protein>
<dbReference type="SUPFAM" id="SSF51556">
    <property type="entry name" value="Metallo-dependent hydrolases"/>
    <property type="match status" value="1"/>
</dbReference>
<gene>
    <name evidence="3" type="ORF">H9X91_09790</name>
</gene>
<dbReference type="PIRSF" id="PIRSF005902">
    <property type="entry name" value="DNase_TatD"/>
    <property type="match status" value="1"/>
</dbReference>
<evidence type="ECO:0000313" key="4">
    <source>
        <dbReference type="Proteomes" id="UP000719500"/>
    </source>
</evidence>
<reference evidence="3 4" key="1">
    <citation type="journal article" date="2021" name="Sci. Rep.">
        <title>The distribution of antibiotic resistance genes in chicken gut microbiota commensals.</title>
        <authorList>
            <person name="Juricova H."/>
            <person name="Matiasovicova J."/>
            <person name="Kubasova T."/>
            <person name="Cejkova D."/>
            <person name="Rychlik I."/>
        </authorList>
    </citation>
    <scope>NUCLEOTIDE SEQUENCE [LARGE SCALE GENOMIC DNA]</scope>
    <source>
        <strain evidence="3 4">An411</strain>
    </source>
</reference>
<organism evidence="3 4">
    <name type="scientific">Oscillibacter valericigenes</name>
    <dbReference type="NCBI Taxonomy" id="351091"/>
    <lineage>
        <taxon>Bacteria</taxon>
        <taxon>Bacillati</taxon>
        <taxon>Bacillota</taxon>
        <taxon>Clostridia</taxon>
        <taxon>Eubacteriales</taxon>
        <taxon>Oscillospiraceae</taxon>
        <taxon>Oscillibacter</taxon>
    </lineage>
</organism>
<keyword evidence="4" id="KW-1185">Reference proteome</keyword>
<keyword evidence="2 3" id="KW-0378">Hydrolase</keyword>
<dbReference type="InterPro" id="IPR001130">
    <property type="entry name" value="TatD-like"/>
</dbReference>
<dbReference type="InterPro" id="IPR015991">
    <property type="entry name" value="TatD/YcfH-like"/>
</dbReference>
<dbReference type="PANTHER" id="PTHR46124">
    <property type="entry name" value="D-AMINOACYL-TRNA DEACYLASE"/>
    <property type="match status" value="1"/>
</dbReference>
<dbReference type="Proteomes" id="UP000719500">
    <property type="component" value="Unassembled WGS sequence"/>
</dbReference>
<name>A0ABS2FWI2_9FIRM</name>
<dbReference type="GO" id="GO:0016787">
    <property type="term" value="F:hydrolase activity"/>
    <property type="evidence" value="ECO:0007669"/>
    <property type="project" value="UniProtKB-KW"/>
</dbReference>
<dbReference type="EMBL" id="JACSNX010000015">
    <property type="protein sequence ID" value="MBM6851725.1"/>
    <property type="molecule type" value="Genomic_DNA"/>
</dbReference>
<dbReference type="RefSeq" id="WP_204804706.1">
    <property type="nucleotide sequence ID" value="NZ_JACSNX010000015.1"/>
</dbReference>
<evidence type="ECO:0000313" key="3">
    <source>
        <dbReference type="EMBL" id="MBM6851725.1"/>
    </source>
</evidence>
<dbReference type="PANTHER" id="PTHR46124:SF2">
    <property type="entry name" value="D-AMINOACYL-TRNA DEACYLASE"/>
    <property type="match status" value="1"/>
</dbReference>
<evidence type="ECO:0000256" key="1">
    <source>
        <dbReference type="ARBA" id="ARBA00022723"/>
    </source>
</evidence>
<dbReference type="Gene3D" id="3.20.20.140">
    <property type="entry name" value="Metal-dependent hydrolases"/>
    <property type="match status" value="1"/>
</dbReference>
<proteinExistence type="predicted"/>
<sequence length="271" mass="30130">MKLFDTHAHYNDNAFDRDREALLDALPDAGVGAVVIPGVDVESARSALALAESRPWLFAAAGLHPEDCAGCTDKDFDAIRDLCGHEKVVAIGEIGLDYYWAENPPKEFQQMVFRRQLQMALELDLPVIVHDREAHGDCLEIVKEFPGVRGVFHCFSGSPEMAEELLKRGWYLGFDGPVTYKNARRAPEVVAVTPLDRIVVETDAPYMSPVPNRGRRNDSRNLPYIVEKLAEWKGISPEEMAEAAWNNGLRLFGLEGRVPASRQTGNDQGVN</sequence>
<dbReference type="Pfam" id="PF01026">
    <property type="entry name" value="TatD_DNase"/>
    <property type="match status" value="1"/>
</dbReference>
<dbReference type="InterPro" id="IPR032466">
    <property type="entry name" value="Metal_Hydrolase"/>
</dbReference>
<keyword evidence="1" id="KW-0479">Metal-binding</keyword>
<dbReference type="InterPro" id="IPR018228">
    <property type="entry name" value="DNase_TatD-rel_CS"/>
</dbReference>
<accession>A0ABS2FWI2</accession>
<dbReference type="PROSITE" id="PS01091">
    <property type="entry name" value="TATD_3"/>
    <property type="match status" value="1"/>
</dbReference>
<comment type="caution">
    <text evidence="3">The sequence shown here is derived from an EMBL/GenBank/DDBJ whole genome shotgun (WGS) entry which is preliminary data.</text>
</comment>
<evidence type="ECO:0000256" key="2">
    <source>
        <dbReference type="ARBA" id="ARBA00022801"/>
    </source>
</evidence>
<dbReference type="NCBIfam" id="TIGR00010">
    <property type="entry name" value="YchF/TatD family DNA exonuclease"/>
    <property type="match status" value="1"/>
</dbReference>
<dbReference type="CDD" id="cd01310">
    <property type="entry name" value="TatD_DNAse"/>
    <property type="match status" value="1"/>
</dbReference>